<evidence type="ECO:0000256" key="1">
    <source>
        <dbReference type="SAM" id="MobiDB-lite"/>
    </source>
</evidence>
<keyword evidence="2" id="KW-0732">Signal</keyword>
<dbReference type="PRINTS" id="PR01217">
    <property type="entry name" value="PRICHEXTENSN"/>
</dbReference>
<feature type="compositionally biased region" description="Pro residues" evidence="1">
    <location>
        <begin position="97"/>
        <end position="120"/>
    </location>
</feature>
<dbReference type="Proteomes" id="UP001331761">
    <property type="component" value="Unassembled WGS sequence"/>
</dbReference>
<evidence type="ECO:0000313" key="3">
    <source>
        <dbReference type="EMBL" id="KAK5968133.1"/>
    </source>
</evidence>
<accession>A0AAN8IFQ4</accession>
<gene>
    <name evidence="3" type="ORF">GCK32_001497</name>
</gene>
<feature type="compositionally biased region" description="Polar residues" evidence="1">
    <location>
        <begin position="130"/>
        <end position="156"/>
    </location>
</feature>
<comment type="caution">
    <text evidence="3">The sequence shown here is derived from an EMBL/GenBank/DDBJ whole genome shotgun (WGS) entry which is preliminary data.</text>
</comment>
<feature type="chain" id="PRO_5042958081" evidence="2">
    <location>
        <begin position="20"/>
        <end position="216"/>
    </location>
</feature>
<evidence type="ECO:0000256" key="2">
    <source>
        <dbReference type="SAM" id="SignalP"/>
    </source>
</evidence>
<organism evidence="3 4">
    <name type="scientific">Trichostrongylus colubriformis</name>
    <name type="common">Black scour worm</name>
    <dbReference type="NCBI Taxonomy" id="6319"/>
    <lineage>
        <taxon>Eukaryota</taxon>
        <taxon>Metazoa</taxon>
        <taxon>Ecdysozoa</taxon>
        <taxon>Nematoda</taxon>
        <taxon>Chromadorea</taxon>
        <taxon>Rhabditida</taxon>
        <taxon>Rhabditina</taxon>
        <taxon>Rhabditomorpha</taxon>
        <taxon>Strongyloidea</taxon>
        <taxon>Trichostrongylidae</taxon>
        <taxon>Trichostrongylus</taxon>
    </lineage>
</organism>
<reference evidence="3 4" key="1">
    <citation type="submission" date="2019-10" db="EMBL/GenBank/DDBJ databases">
        <title>Assembly and Annotation for the nematode Trichostrongylus colubriformis.</title>
        <authorList>
            <person name="Martin J."/>
        </authorList>
    </citation>
    <scope>NUCLEOTIDE SEQUENCE [LARGE SCALE GENOMIC DNA]</scope>
    <source>
        <strain evidence="3">G859</strain>
        <tissue evidence="3">Whole worm</tissue>
    </source>
</reference>
<feature type="signal peptide" evidence="2">
    <location>
        <begin position="1"/>
        <end position="19"/>
    </location>
</feature>
<dbReference type="EMBL" id="WIXE01021714">
    <property type="protein sequence ID" value="KAK5968133.1"/>
    <property type="molecule type" value="Genomic_DNA"/>
</dbReference>
<proteinExistence type="predicted"/>
<feature type="compositionally biased region" description="Pro residues" evidence="1">
    <location>
        <begin position="161"/>
        <end position="180"/>
    </location>
</feature>
<feature type="region of interest" description="Disordered" evidence="1">
    <location>
        <begin position="97"/>
        <end position="216"/>
    </location>
</feature>
<protein>
    <submittedName>
        <fullName evidence="3">Uncharacterized protein</fullName>
    </submittedName>
</protein>
<evidence type="ECO:0000313" key="4">
    <source>
        <dbReference type="Proteomes" id="UP001331761"/>
    </source>
</evidence>
<sequence>MPRFSLHLLLCISATYVDCERHRRQLPQTLPSDELPQPPPYAWFPPYPLPSPCGCPPPFPLQPPSPYGCLPPLPPPPPPPPYYGYFPPLPPPPPPPPYYWYPTPNGCPPPPTLSQPPPPQVTTAQPSVTHQQQMSRPQSLNLVPQSSRGTNSQEISTHFPRGPPGSHPAPTPDEPPPGAPLPSASGERSLSTLPPHGKPFEPSDTLARPHGPPGSG</sequence>
<name>A0AAN8IFQ4_TRICO</name>
<keyword evidence="4" id="KW-1185">Reference proteome</keyword>
<dbReference type="AlphaFoldDB" id="A0AAN8IFQ4"/>